<dbReference type="PROSITE" id="PS50294">
    <property type="entry name" value="WD_REPEATS_REGION"/>
    <property type="match status" value="2"/>
</dbReference>
<protein>
    <recommendedName>
        <fullName evidence="8">Heterokaryon incompatibility domain-containing protein</fullName>
    </recommendedName>
</protein>
<dbReference type="Proteomes" id="UP000824998">
    <property type="component" value="Unassembled WGS sequence"/>
</dbReference>
<dbReference type="InterPro" id="IPR015943">
    <property type="entry name" value="WD40/YVTN_repeat-like_dom_sf"/>
</dbReference>
<dbReference type="InterPro" id="IPR019775">
    <property type="entry name" value="WD40_repeat_CS"/>
</dbReference>
<dbReference type="InterPro" id="IPR010730">
    <property type="entry name" value="HET"/>
</dbReference>
<dbReference type="Gene3D" id="3.40.50.300">
    <property type="entry name" value="P-loop containing nucleotide triphosphate hydrolases"/>
    <property type="match status" value="1"/>
</dbReference>
<feature type="domain" description="Heterokaryon incompatibility" evidence="4">
    <location>
        <begin position="27"/>
        <end position="120"/>
    </location>
</feature>
<evidence type="ECO:0000256" key="2">
    <source>
        <dbReference type="ARBA" id="ARBA00022737"/>
    </source>
</evidence>
<dbReference type="Pfam" id="PF06985">
    <property type="entry name" value="HET"/>
    <property type="match status" value="1"/>
</dbReference>
<dbReference type="Gene3D" id="2.130.10.10">
    <property type="entry name" value="YVTN repeat-like/Quinoprotein amine dehydrogenase"/>
    <property type="match status" value="2"/>
</dbReference>
<keyword evidence="7" id="KW-1185">Reference proteome</keyword>
<evidence type="ECO:0000313" key="7">
    <source>
        <dbReference type="Proteomes" id="UP000824998"/>
    </source>
</evidence>
<dbReference type="PROSITE" id="PS50082">
    <property type="entry name" value="WD_REPEATS_2"/>
    <property type="match status" value="2"/>
</dbReference>
<accession>A0A9P8C3W5</accession>
<reference evidence="6" key="1">
    <citation type="journal article" date="2021" name="IMA Fungus">
        <title>Genomic characterization of three marine fungi, including Emericellopsis atlantica sp. nov. with signatures of a generalist lifestyle and marine biomass degradation.</title>
        <authorList>
            <person name="Hagestad O.C."/>
            <person name="Hou L."/>
            <person name="Andersen J.H."/>
            <person name="Hansen E.H."/>
            <person name="Altermark B."/>
            <person name="Li C."/>
            <person name="Kuhnert E."/>
            <person name="Cox R.J."/>
            <person name="Crous P.W."/>
            <person name="Spatafora J.W."/>
            <person name="Lail K."/>
            <person name="Amirebrahimi M."/>
            <person name="Lipzen A."/>
            <person name="Pangilinan J."/>
            <person name="Andreopoulos W."/>
            <person name="Hayes R.D."/>
            <person name="Ng V."/>
            <person name="Grigoriev I.V."/>
            <person name="Jackson S.A."/>
            <person name="Sutton T.D.S."/>
            <person name="Dobson A.D.W."/>
            <person name="Rama T."/>
        </authorList>
    </citation>
    <scope>NUCLEOTIDE SEQUENCE</scope>
    <source>
        <strain evidence="6">TRa018bII</strain>
    </source>
</reference>
<feature type="repeat" description="WD" evidence="3">
    <location>
        <begin position="833"/>
        <end position="874"/>
    </location>
</feature>
<organism evidence="6 7">
    <name type="scientific">Amylocarpus encephaloides</name>
    <dbReference type="NCBI Taxonomy" id="45428"/>
    <lineage>
        <taxon>Eukaryota</taxon>
        <taxon>Fungi</taxon>
        <taxon>Dikarya</taxon>
        <taxon>Ascomycota</taxon>
        <taxon>Pezizomycotina</taxon>
        <taxon>Leotiomycetes</taxon>
        <taxon>Helotiales</taxon>
        <taxon>Helotiales incertae sedis</taxon>
        <taxon>Amylocarpus</taxon>
    </lineage>
</organism>
<proteinExistence type="predicted"/>
<keyword evidence="2" id="KW-0677">Repeat</keyword>
<feature type="domain" description="Nephrocystin 3-like N-terminal" evidence="5">
    <location>
        <begin position="276"/>
        <end position="436"/>
    </location>
</feature>
<name>A0A9P8C3W5_9HELO</name>
<dbReference type="InterPro" id="IPR036322">
    <property type="entry name" value="WD40_repeat_dom_sf"/>
</dbReference>
<dbReference type="PROSITE" id="PS00678">
    <property type="entry name" value="WD_REPEATS_1"/>
    <property type="match status" value="2"/>
</dbReference>
<dbReference type="OrthoDB" id="674604at2759"/>
<keyword evidence="1 3" id="KW-0853">WD repeat</keyword>
<evidence type="ECO:0000256" key="3">
    <source>
        <dbReference type="PROSITE-ProRule" id="PRU00221"/>
    </source>
</evidence>
<dbReference type="AlphaFoldDB" id="A0A9P8C3W5"/>
<dbReference type="SUPFAM" id="SSF52540">
    <property type="entry name" value="P-loop containing nucleoside triphosphate hydrolases"/>
    <property type="match status" value="1"/>
</dbReference>
<evidence type="ECO:0000256" key="1">
    <source>
        <dbReference type="ARBA" id="ARBA00022574"/>
    </source>
</evidence>
<gene>
    <name evidence="6" type="ORF">BJ875DRAFT_119712</name>
</gene>
<evidence type="ECO:0008006" key="8">
    <source>
        <dbReference type="Google" id="ProtNLM"/>
    </source>
</evidence>
<dbReference type="EMBL" id="MU251604">
    <property type="protein sequence ID" value="KAG9231391.1"/>
    <property type="molecule type" value="Genomic_DNA"/>
</dbReference>
<evidence type="ECO:0000259" key="4">
    <source>
        <dbReference type="Pfam" id="PF06985"/>
    </source>
</evidence>
<feature type="repeat" description="WD" evidence="3">
    <location>
        <begin position="875"/>
        <end position="916"/>
    </location>
</feature>
<dbReference type="SUPFAM" id="SSF50978">
    <property type="entry name" value="WD40 repeat-like"/>
    <property type="match status" value="1"/>
</dbReference>
<dbReference type="PANTHER" id="PTHR10622:SF13">
    <property type="entry name" value="NACHT DOMAIN-CONTAINING PROTEIN"/>
    <property type="match status" value="1"/>
</dbReference>
<comment type="caution">
    <text evidence="6">The sequence shown here is derived from an EMBL/GenBank/DDBJ whole genome shotgun (WGS) entry which is preliminary data.</text>
</comment>
<dbReference type="PANTHER" id="PTHR10622">
    <property type="entry name" value="HET DOMAIN-CONTAINING PROTEIN"/>
    <property type="match status" value="1"/>
</dbReference>
<dbReference type="InterPro" id="IPR027417">
    <property type="entry name" value="P-loop_NTPase"/>
</dbReference>
<dbReference type="Pfam" id="PF24883">
    <property type="entry name" value="NPHP3_N"/>
    <property type="match status" value="1"/>
</dbReference>
<dbReference type="InterPro" id="IPR001680">
    <property type="entry name" value="WD40_rpt"/>
</dbReference>
<dbReference type="InterPro" id="IPR056884">
    <property type="entry name" value="NPHP3-like_N"/>
</dbReference>
<dbReference type="CDD" id="cd00200">
    <property type="entry name" value="WD40"/>
    <property type="match status" value="1"/>
</dbReference>
<dbReference type="SMART" id="SM00320">
    <property type="entry name" value="WD40"/>
    <property type="match status" value="3"/>
</dbReference>
<evidence type="ECO:0000259" key="5">
    <source>
        <dbReference type="Pfam" id="PF24883"/>
    </source>
</evidence>
<dbReference type="Pfam" id="PF00400">
    <property type="entry name" value="WD40"/>
    <property type="match status" value="3"/>
</dbReference>
<evidence type="ECO:0000313" key="6">
    <source>
        <dbReference type="EMBL" id="KAG9231391.1"/>
    </source>
</evidence>
<sequence>MAMRLLAVSDDGSFVQERFAKDSLPPYAILSHRWSIHEDDEVTFKEITEGIYNKKKPGYKKLQFCSERAKADGLYYFWVDTCCINQSDQNELSIAIYSMFQWYRKAIKCYAYLADVVKESALSESEWFSRGWTLQELLAPEKVEFYTRDGVLLGNKSSLEQQIAQITEIPIEALRGRLLSRFTPEEIFSCVKRRHTKKAEDKAYCLLGVFNVSMLLDYGEGEKMAFSRLYREIETRIPDMDGLLQNLPYAADAPFNAVKWQHEPTCLPDTRVDLKQTIRDWIERSDERTIFWLDGQAGTGKSTIARTIAYNCFQQGRLGASFFFSKGGGDIGNASKFFTTIASQLSEESQYLKRCIYDSMKENKSIVTQSYANQWRQLILGPLSKLDRGCRPFSFVFVIDAMDECESDTDIRLILQLLVEAQSLKNVHLRVFLTSRPDTPIKRSFDQMSEDRHRHIILHNISTLVINHDIYLFLEHNLRIIRQELSLGADWPGEKVLGQLVDKSSGLFIWAATACRFIGEGEEFAKDRLDKILKGTGVEGAPEKHLDQIYLTVLQSSIPNSFSPPEKVQLYTRQRRILGSIAILLSPLSATSLAKVISISKTQITQTLERLEAILDVPKDVTGFLRLHHPSFRDFLLNKVRCRDFWVDEKEAHQILATGCIGLMSQILKMDICEMHAPGSQASQVESSRLQKYLLPEVQYACLYWVQHLQRSGSQAYDGEEVHRFLQAHLLHWLEALGWMGRTSEGIQAILSLEAHVIAGTSPYLCAFVYDAKRFALYNRSIIERAPLQLYCSALVFAPEKSIVRTTFEKCIPPWIQIKPRVQAHWSAMLQTLEGHTDWVRSVAFSPDGKQVVSGSDDGTVRLWDAATGAALQTLEGHTDRVRSVAFSPDGKQVVSGSGDRTVRLWDAATGAALQTLEGHTSRVCSVAFSPDGKLLPNLLISNYWVVEGNRNILWLPPDYRAITIDILKRNIAFGQISGRVFCLGLGSVR</sequence>